<evidence type="ECO:0000256" key="3">
    <source>
        <dbReference type="ARBA" id="ARBA00022490"/>
    </source>
</evidence>
<sequence>VRFEKSKAAAECATWLHPRGEVKLAVATHCCPLARNLHFKNQFYFNIIMSWVKAVSNSVDVFDENADELSLQSKEWVSNMKKRIKDGFVDGADAGEEASLQAGFNLGFREGAAQTVASGRLKGIVSAILCWCQIQHPQSPILASVKDLLQRVSQHEDTIMEGIKRALENPLPSVSSVSESMEDLEVEQAGPGCCGGEGCKETDYSKKGEEIDQYIPHQQHKLCSRSPDCSSSTRESLNHLVQHCIDLVSELGLPPELICHIQELNNMQA</sequence>
<dbReference type="InterPro" id="IPR038881">
    <property type="entry name" value="Yae1-like"/>
</dbReference>
<dbReference type="InterPro" id="IPR019191">
    <property type="entry name" value="Essential_protein_Yae1_N"/>
</dbReference>
<dbReference type="GO" id="GO:0005634">
    <property type="term" value="C:nucleus"/>
    <property type="evidence" value="ECO:0007669"/>
    <property type="project" value="UniProtKB-SubCell"/>
</dbReference>
<keyword evidence="4" id="KW-0539">Nucleus</keyword>
<organism evidence="6 7">
    <name type="scientific">Etheostoma spectabile</name>
    <name type="common">orangethroat darter</name>
    <dbReference type="NCBI Taxonomy" id="54343"/>
    <lineage>
        <taxon>Eukaryota</taxon>
        <taxon>Metazoa</taxon>
        <taxon>Chordata</taxon>
        <taxon>Craniata</taxon>
        <taxon>Vertebrata</taxon>
        <taxon>Euteleostomi</taxon>
        <taxon>Actinopterygii</taxon>
        <taxon>Neopterygii</taxon>
        <taxon>Teleostei</taxon>
        <taxon>Neoteleostei</taxon>
        <taxon>Acanthomorphata</taxon>
        <taxon>Eupercaria</taxon>
        <taxon>Perciformes</taxon>
        <taxon>Percoidei</taxon>
        <taxon>Percidae</taxon>
        <taxon>Etheostomatinae</taxon>
        <taxon>Etheostoma</taxon>
    </lineage>
</organism>
<dbReference type="GO" id="GO:0005737">
    <property type="term" value="C:cytoplasm"/>
    <property type="evidence" value="ECO:0007669"/>
    <property type="project" value="UniProtKB-SubCell"/>
</dbReference>
<evidence type="ECO:0000313" key="7">
    <source>
        <dbReference type="Proteomes" id="UP000327493"/>
    </source>
</evidence>
<feature type="domain" description="Essential protein Yae1 N-terminal" evidence="5">
    <location>
        <begin position="87"/>
        <end position="125"/>
    </location>
</feature>
<evidence type="ECO:0000256" key="1">
    <source>
        <dbReference type="ARBA" id="ARBA00004123"/>
    </source>
</evidence>
<keyword evidence="3" id="KW-0963">Cytoplasm</keyword>
<protein>
    <recommendedName>
        <fullName evidence="5">Essential protein Yae1 N-terminal domain-containing protein</fullName>
    </recommendedName>
</protein>
<dbReference type="EMBL" id="VOFY01000022">
    <property type="protein sequence ID" value="KAA8580636.1"/>
    <property type="molecule type" value="Genomic_DNA"/>
</dbReference>
<gene>
    <name evidence="6" type="ORF">FQN60_013594</name>
</gene>
<comment type="caution">
    <text evidence="6">The sequence shown here is derived from an EMBL/GenBank/DDBJ whole genome shotgun (WGS) entry which is preliminary data.</text>
</comment>
<dbReference type="PANTHER" id="PTHR18829:SF0">
    <property type="entry name" value="PROTEIN YAE1 HOMOLOG"/>
    <property type="match status" value="1"/>
</dbReference>
<keyword evidence="7" id="KW-1185">Reference proteome</keyword>
<dbReference type="Proteomes" id="UP000327493">
    <property type="component" value="Chromosome 22"/>
</dbReference>
<comment type="subcellular location">
    <subcellularLocation>
        <location evidence="2">Cytoplasm</location>
    </subcellularLocation>
    <subcellularLocation>
        <location evidence="1">Nucleus</location>
    </subcellularLocation>
</comment>
<evidence type="ECO:0000256" key="2">
    <source>
        <dbReference type="ARBA" id="ARBA00004496"/>
    </source>
</evidence>
<evidence type="ECO:0000259" key="5">
    <source>
        <dbReference type="Pfam" id="PF09811"/>
    </source>
</evidence>
<evidence type="ECO:0000256" key="4">
    <source>
        <dbReference type="ARBA" id="ARBA00023242"/>
    </source>
</evidence>
<dbReference type="Pfam" id="PF09811">
    <property type="entry name" value="Yae1_N"/>
    <property type="match status" value="1"/>
</dbReference>
<feature type="non-terminal residue" evidence="6">
    <location>
        <position position="1"/>
    </location>
</feature>
<dbReference type="AlphaFoldDB" id="A0A5J5CJA7"/>
<name>A0A5J5CJA7_9PERO</name>
<proteinExistence type="predicted"/>
<evidence type="ECO:0000313" key="6">
    <source>
        <dbReference type="EMBL" id="KAA8580636.1"/>
    </source>
</evidence>
<accession>A0A5J5CJA7</accession>
<dbReference type="PANTHER" id="PTHR18829">
    <property type="entry name" value="PROTEIN YAE1 HOMOLOG"/>
    <property type="match status" value="1"/>
</dbReference>
<reference evidence="6 7" key="1">
    <citation type="submission" date="2019-08" db="EMBL/GenBank/DDBJ databases">
        <title>A chromosome-level genome assembly, high-density linkage maps, and genome scans reveal the genomic architecture of hybrid incompatibilities underlying speciation via character displacement in darters (Percidae: Etheostominae).</title>
        <authorList>
            <person name="Moran R.L."/>
            <person name="Catchen J.M."/>
            <person name="Fuller R.C."/>
        </authorList>
    </citation>
    <scope>NUCLEOTIDE SEQUENCE [LARGE SCALE GENOMIC DNA]</scope>
    <source>
        <strain evidence="6">EspeVRDwgs_2016</strain>
        <tissue evidence="6">Muscle</tissue>
    </source>
</reference>